<dbReference type="SUPFAM" id="SSF55874">
    <property type="entry name" value="ATPase domain of HSP90 chaperone/DNA topoisomerase II/histidine kinase"/>
    <property type="match status" value="1"/>
</dbReference>
<evidence type="ECO:0000256" key="11">
    <source>
        <dbReference type="PROSITE-ProRule" id="PRU01384"/>
    </source>
</evidence>
<gene>
    <name evidence="14" type="primary">TOP2_0</name>
    <name evidence="14" type="ORF">CFP56_032367</name>
</gene>
<protein>
    <recommendedName>
        <fullName evidence="4">DNA topoisomerase (ATP-hydrolyzing)</fullName>
        <ecNumber evidence="4">5.6.2.2</ecNumber>
    </recommendedName>
</protein>
<sequence length="1162" mass="131277">MEVINTATPENLTSIAATSTSSSSSTLAASLFIPLSKLKSMSIYHMKKTLPKELMCNLISLQDLEIENCCGPLPLFRHLTALQNLTVRDSKEVDLTNDGDEMEWHGLQSLRALWFLDLPNLATLPVGIQHLTSLQRLYIARCPSLSAIPEWICNLTSLQKLGIWECPILSKRCKREAGEDRNEEPTLTIWSLIKPFGRCNCSTIQQIHRVKDQWYKMISSNIVRRIKSSSHSAGTSMLCRRMKHEAMQNIGEVDSPLIFVPLPVRISQRFVDIGNSSVSHLTTKMQKEPVISKCKESENWTKVSFKPDLAKFNMTHLEDDVAALMKKRVFDLAGCLGKSVKVELNGTRVPVKSFTDYVNLYLDSAAKSKPEKLPSLLSWANFKQSKDLKKSDGTKTEKIHGIEKLDDANKAGGKESDKCTLILTEGDLAKALALAGLAVVGRDHYGVFLLRGKLLNVREATAKQLPENKEIGYIKQILGLQQHEEYNNVKSLRYGHLMIITDQGLGTSTSKEGREYFAKLPSFLVMCLSIQLIITGGKDHASARYVYTRLSPITRFLFHKDDDDLLDYLNEGGQSIDPTWYMPIIPMVLVNGSEGIGTGWSSYVPNYNPRDIIANIRCLLNGDTMDPMDPWYKWFKGTIEKTAAKEGGNSYTICGTIEEDFDMNCDDVTVEFDIFLTPENLIRVTQKGLLKKFKLTTTISTTNMHLFDLKGVIKKYDNPEQILEEFFHLRLEFYEKRKKFLLNKREMELLKLENKVRFILAVVKGEIVVSNRKRADLFVELQTKGFTPFPKKTKAVEPEVAGATDDTEETEVKSPADSSSNGVQISDYEYLLAMAIGSLTIEKVQELCAERDKLNKEVDDLRKETPKSFWRKDLDALDGQLDELEKSDAQSEELRKKMRGKARGEAAMKSTRQAPKNPRKNNNRRQIMQNLLQKLSRHLWLQWKLVKKAPEVAKPKGRAGSRKVPAKVNFSLFLCPTAMETEVPKVPAKKKEPSKRAAAAQKKKPLATVSEISDDDINEINDDDEDSEIEVVAAPEARKKGRRNRLQMLRQLRSLQRQRREVQPISSSLRHLRRMRASPFNKKSGCVLGRVGKVNELTENEENLGSASTSASSEETIEVAPARARPQRVNCVQTRYVLSDSESDHATEDSEFDEVTDESEDE</sequence>
<feature type="region of interest" description="Disordered" evidence="12">
    <location>
        <begin position="1099"/>
        <end position="1162"/>
    </location>
</feature>
<evidence type="ECO:0000256" key="7">
    <source>
        <dbReference type="ARBA" id="ARBA00022842"/>
    </source>
</evidence>
<dbReference type="Gene3D" id="1.10.268.10">
    <property type="entry name" value="Topoisomerase, domain 3"/>
    <property type="match status" value="1"/>
</dbReference>
<dbReference type="FunFam" id="3.40.50.670:FF:000001">
    <property type="entry name" value="DNA topoisomerase 2"/>
    <property type="match status" value="1"/>
</dbReference>
<dbReference type="PANTHER" id="PTHR10169">
    <property type="entry name" value="DNA TOPOISOMERASE/GYRASE"/>
    <property type="match status" value="1"/>
</dbReference>
<comment type="cofactor">
    <cofactor evidence="2">
        <name>Mg(2+)</name>
        <dbReference type="ChEBI" id="CHEBI:18420"/>
    </cofactor>
</comment>
<dbReference type="Proteomes" id="UP000237347">
    <property type="component" value="Unassembled WGS sequence"/>
</dbReference>
<dbReference type="Gene3D" id="3.90.199.10">
    <property type="entry name" value="Topoisomerase II, domain 5"/>
    <property type="match status" value="1"/>
</dbReference>
<dbReference type="GO" id="GO:0003677">
    <property type="term" value="F:DNA binding"/>
    <property type="evidence" value="ECO:0007669"/>
    <property type="project" value="UniProtKB-UniRule"/>
</dbReference>
<dbReference type="Gene3D" id="3.40.50.670">
    <property type="match status" value="1"/>
</dbReference>
<evidence type="ECO:0000313" key="15">
    <source>
        <dbReference type="Proteomes" id="UP000237347"/>
    </source>
</evidence>
<keyword evidence="5" id="KW-0547">Nucleotide-binding</keyword>
<feature type="compositionally biased region" description="Acidic residues" evidence="12">
    <location>
        <begin position="1149"/>
        <end position="1162"/>
    </location>
</feature>
<dbReference type="InterPro" id="IPR036890">
    <property type="entry name" value="HATPase_C_sf"/>
</dbReference>
<evidence type="ECO:0000256" key="2">
    <source>
        <dbReference type="ARBA" id="ARBA00001946"/>
    </source>
</evidence>
<dbReference type="EC" id="5.6.2.2" evidence="4"/>
<dbReference type="InterPro" id="IPR050634">
    <property type="entry name" value="DNA_Topoisomerase_II"/>
</dbReference>
<proteinExistence type="inferred from homology"/>
<evidence type="ECO:0000256" key="12">
    <source>
        <dbReference type="SAM" id="MobiDB-lite"/>
    </source>
</evidence>
<dbReference type="Gene3D" id="3.30.565.10">
    <property type="entry name" value="Histidine kinase-like ATPase, C-terminal domain"/>
    <property type="match status" value="1"/>
</dbReference>
<keyword evidence="15" id="KW-1185">Reference proteome</keyword>
<dbReference type="Pfam" id="PF23247">
    <property type="entry name" value="LRR_RPS2"/>
    <property type="match status" value="1"/>
</dbReference>
<keyword evidence="8" id="KW-0799">Topoisomerase</keyword>
<evidence type="ECO:0000313" key="14">
    <source>
        <dbReference type="EMBL" id="KAK7826200.1"/>
    </source>
</evidence>
<evidence type="ECO:0000256" key="1">
    <source>
        <dbReference type="ARBA" id="ARBA00000185"/>
    </source>
</evidence>
<reference evidence="14 15" key="1">
    <citation type="journal article" date="2018" name="Sci. Data">
        <title>The draft genome sequence of cork oak.</title>
        <authorList>
            <person name="Ramos A.M."/>
            <person name="Usie A."/>
            <person name="Barbosa P."/>
            <person name="Barros P.M."/>
            <person name="Capote T."/>
            <person name="Chaves I."/>
            <person name="Simoes F."/>
            <person name="Abreu I."/>
            <person name="Carrasquinho I."/>
            <person name="Faro C."/>
            <person name="Guimaraes J.B."/>
            <person name="Mendonca D."/>
            <person name="Nobrega F."/>
            <person name="Rodrigues L."/>
            <person name="Saibo N.J.M."/>
            <person name="Varela M.C."/>
            <person name="Egas C."/>
            <person name="Matos J."/>
            <person name="Miguel C.M."/>
            <person name="Oliveira M.M."/>
            <person name="Ricardo C.P."/>
            <person name="Goncalves S."/>
        </authorList>
    </citation>
    <scope>NUCLEOTIDE SEQUENCE [LARGE SCALE GENOMIC DNA]</scope>
    <source>
        <strain evidence="15">cv. HL8</strain>
    </source>
</reference>
<evidence type="ECO:0000256" key="8">
    <source>
        <dbReference type="ARBA" id="ARBA00023029"/>
    </source>
</evidence>
<dbReference type="SMART" id="SM00434">
    <property type="entry name" value="TOP4c"/>
    <property type="match status" value="1"/>
</dbReference>
<dbReference type="InterPro" id="IPR002205">
    <property type="entry name" value="Topo_IIA_dom_A"/>
</dbReference>
<evidence type="ECO:0000256" key="9">
    <source>
        <dbReference type="ARBA" id="ARBA00023125"/>
    </source>
</evidence>
<dbReference type="SUPFAM" id="SSF52058">
    <property type="entry name" value="L domain-like"/>
    <property type="match status" value="1"/>
</dbReference>
<evidence type="ECO:0000256" key="6">
    <source>
        <dbReference type="ARBA" id="ARBA00022840"/>
    </source>
</evidence>
<feature type="region of interest" description="Disordered" evidence="12">
    <location>
        <begin position="985"/>
        <end position="1008"/>
    </location>
</feature>
<evidence type="ECO:0000256" key="5">
    <source>
        <dbReference type="ARBA" id="ARBA00022741"/>
    </source>
</evidence>
<dbReference type="InterPro" id="IPR001154">
    <property type="entry name" value="TopoII_euk"/>
</dbReference>
<dbReference type="PRINTS" id="PR01158">
    <property type="entry name" value="TOPISMRASEII"/>
</dbReference>
<dbReference type="Pfam" id="PF00521">
    <property type="entry name" value="DNA_topoisoIV"/>
    <property type="match status" value="2"/>
</dbReference>
<organism evidence="14 15">
    <name type="scientific">Quercus suber</name>
    <name type="common">Cork oak</name>
    <dbReference type="NCBI Taxonomy" id="58331"/>
    <lineage>
        <taxon>Eukaryota</taxon>
        <taxon>Viridiplantae</taxon>
        <taxon>Streptophyta</taxon>
        <taxon>Embryophyta</taxon>
        <taxon>Tracheophyta</taxon>
        <taxon>Spermatophyta</taxon>
        <taxon>Magnoliopsida</taxon>
        <taxon>eudicotyledons</taxon>
        <taxon>Gunneridae</taxon>
        <taxon>Pentapetalae</taxon>
        <taxon>rosids</taxon>
        <taxon>fabids</taxon>
        <taxon>Fagales</taxon>
        <taxon>Fagaceae</taxon>
        <taxon>Quercus</taxon>
    </lineage>
</organism>
<dbReference type="GO" id="GO:0003918">
    <property type="term" value="F:DNA topoisomerase type II (double strand cut, ATP-hydrolyzing) activity"/>
    <property type="evidence" value="ECO:0007669"/>
    <property type="project" value="UniProtKB-EC"/>
</dbReference>
<dbReference type="GO" id="GO:0000712">
    <property type="term" value="P:resolution of meiotic recombination intermediates"/>
    <property type="evidence" value="ECO:0007669"/>
    <property type="project" value="TreeGrafter"/>
</dbReference>
<dbReference type="InterPro" id="IPR013759">
    <property type="entry name" value="Topo_IIA_B_C"/>
</dbReference>
<dbReference type="PANTHER" id="PTHR10169:SF38">
    <property type="entry name" value="DNA TOPOISOMERASE 2"/>
    <property type="match status" value="1"/>
</dbReference>
<feature type="compositionally biased region" description="Basic and acidic residues" evidence="12">
    <location>
        <begin position="885"/>
        <end position="895"/>
    </location>
</feature>
<evidence type="ECO:0000259" key="13">
    <source>
        <dbReference type="PROSITE" id="PS52040"/>
    </source>
</evidence>
<dbReference type="SMART" id="SM00433">
    <property type="entry name" value="TOP2c"/>
    <property type="match status" value="1"/>
</dbReference>
<evidence type="ECO:0000256" key="4">
    <source>
        <dbReference type="ARBA" id="ARBA00012895"/>
    </source>
</evidence>
<dbReference type="AlphaFoldDB" id="A0AAW0JHQ0"/>
<dbReference type="GO" id="GO:0006265">
    <property type="term" value="P:DNA topological change"/>
    <property type="evidence" value="ECO:0007669"/>
    <property type="project" value="InterPro"/>
</dbReference>
<dbReference type="SUPFAM" id="SSF56719">
    <property type="entry name" value="Type II DNA topoisomerase"/>
    <property type="match status" value="1"/>
</dbReference>
<name>A0AAW0JHQ0_QUESU</name>
<comment type="caution">
    <text evidence="11">Lacks conserved residue(s) required for the propagation of feature annotation.</text>
</comment>
<dbReference type="FunFam" id="1.10.268.10:FF:000006">
    <property type="entry name" value="DNA topoisomerase 2"/>
    <property type="match status" value="1"/>
</dbReference>
<dbReference type="GO" id="GO:0005524">
    <property type="term" value="F:ATP binding"/>
    <property type="evidence" value="ECO:0007669"/>
    <property type="project" value="UniProtKB-KW"/>
</dbReference>
<feature type="region of interest" description="Disordered" evidence="12">
    <location>
        <begin position="795"/>
        <end position="821"/>
    </location>
</feature>
<dbReference type="InterPro" id="IPR013758">
    <property type="entry name" value="Topo_IIA_A/C_ab"/>
</dbReference>
<dbReference type="InterPro" id="IPR032675">
    <property type="entry name" value="LRR_dom_sf"/>
</dbReference>
<keyword evidence="10" id="KW-0413">Isomerase</keyword>
<keyword evidence="7" id="KW-0460">Magnesium</keyword>
<feature type="region of interest" description="Disordered" evidence="12">
    <location>
        <begin position="885"/>
        <end position="924"/>
    </location>
</feature>
<keyword evidence="9 11" id="KW-0238">DNA-binding</keyword>
<dbReference type="EMBL" id="PKMF04000551">
    <property type="protein sequence ID" value="KAK7826200.1"/>
    <property type="molecule type" value="Genomic_DNA"/>
</dbReference>
<dbReference type="GO" id="GO:0005634">
    <property type="term" value="C:nucleus"/>
    <property type="evidence" value="ECO:0007669"/>
    <property type="project" value="TreeGrafter"/>
</dbReference>
<keyword evidence="6" id="KW-0067">ATP-binding</keyword>
<accession>A0AAW0JHQ0</accession>
<dbReference type="Gene3D" id="3.80.10.10">
    <property type="entry name" value="Ribonuclease Inhibitor"/>
    <property type="match status" value="1"/>
</dbReference>
<dbReference type="PROSITE" id="PS52040">
    <property type="entry name" value="TOPO_IIA"/>
    <property type="match status" value="1"/>
</dbReference>
<dbReference type="InterPro" id="IPR057135">
    <property type="entry name" value="At4g27190-like_LRR"/>
</dbReference>
<dbReference type="InterPro" id="IPR013757">
    <property type="entry name" value="Topo_IIA_A_a_sf"/>
</dbReference>
<dbReference type="InterPro" id="IPR013760">
    <property type="entry name" value="Topo_IIA-like_dom_sf"/>
</dbReference>
<comment type="similarity">
    <text evidence="3">Belongs to the type II topoisomerase family.</text>
</comment>
<feature type="domain" description="Topo IIA-type catalytic" evidence="13">
    <location>
        <begin position="1"/>
        <end position="874"/>
    </location>
</feature>
<evidence type="ECO:0000256" key="10">
    <source>
        <dbReference type="ARBA" id="ARBA00023235"/>
    </source>
</evidence>
<evidence type="ECO:0000256" key="3">
    <source>
        <dbReference type="ARBA" id="ARBA00011080"/>
    </source>
</evidence>
<dbReference type="InterPro" id="IPR001241">
    <property type="entry name" value="Topo_IIA"/>
</dbReference>
<dbReference type="Gene3D" id="3.30.1360.40">
    <property type="match status" value="1"/>
</dbReference>
<comment type="catalytic activity">
    <reaction evidence="1">
        <text>ATP-dependent breakage, passage and rejoining of double-stranded DNA.</text>
        <dbReference type="EC" id="5.6.2.2"/>
    </reaction>
</comment>
<dbReference type="GO" id="GO:0000819">
    <property type="term" value="P:sister chromatid segregation"/>
    <property type="evidence" value="ECO:0007669"/>
    <property type="project" value="TreeGrafter"/>
</dbReference>
<comment type="caution">
    <text evidence="14">The sequence shown here is derived from an EMBL/GenBank/DDBJ whole genome shotgun (WGS) entry which is preliminary data.</text>
</comment>